<dbReference type="SUPFAM" id="SSF56112">
    <property type="entry name" value="Protein kinase-like (PK-like)"/>
    <property type="match status" value="1"/>
</dbReference>
<keyword evidence="15" id="KW-0547">Nucleotide-binding</keyword>
<dbReference type="EMBL" id="JARQWQ010000016">
    <property type="protein sequence ID" value="KAK2566805.1"/>
    <property type="molecule type" value="Genomic_DNA"/>
</dbReference>
<feature type="binding site" evidence="15">
    <location>
        <position position="690"/>
    </location>
    <ligand>
        <name>ATP</name>
        <dbReference type="ChEBI" id="CHEBI:30616"/>
    </ligand>
</feature>
<reference evidence="21" key="1">
    <citation type="journal article" date="2023" name="G3 (Bethesda)">
        <title>Whole genome assembly and annotation of the endangered Caribbean coral Acropora cervicornis.</title>
        <authorList>
            <person name="Selwyn J.D."/>
            <person name="Vollmer S.V."/>
        </authorList>
    </citation>
    <scope>NUCLEOTIDE SEQUENCE</scope>
    <source>
        <strain evidence="21">K2</strain>
    </source>
</reference>
<evidence type="ECO:0000259" key="18">
    <source>
        <dbReference type="PROSITE" id="PS50011"/>
    </source>
</evidence>
<evidence type="ECO:0000256" key="7">
    <source>
        <dbReference type="ARBA" id="ARBA00022777"/>
    </source>
</evidence>
<sequence length="955" mass="106087">MDPSQWIKFLICLFMATTLPDVDSLLFIAPALNVSPEEREWDPETRSEPAPVFTFRPQNKSVNISARVIFSCTARGTPIPRISWVKYAGNGTTTEIRNDGRFVVGISGHLVIPGVQWADEGRYGCTAQNEHGKVVADTFLTIITYGTPTWHMKPQNVTLYKSQYFILPCKAYAYPSASYRWTKNGNLISDTGIKIGLYHLTFISASNTHTGWYKCLASNEYGSIWQSVYVKVVSDPSIVIQPESVSALRGDSVALSCGIVGTLLNLTWIKDNKILRDDDTWITFTHQTWQNIQIFSLNIKKLRSRYLGKYHCRVTNLQGSVSSKTAKVSYPDIEERKSLPPPVVGASAPEVKPANQVQVAEKDSNVSLKFAVISFMLSNVSWYKNGKQMHDVNFTVNYSNGTFYFVLAIPSVQYIDSAFYTCFVGNPYGVSSGNVTLIVKGIPDAPMNITVEHISPGIVLISWIAGFNGGAACHFNVDFKKSGARIWTCAVTRINTTSVDLKNSEGWDGVYLFRVTAVNRFGISEYGTVSVELKGNNSRQEERNIAKIIIGGAIGGFSFVALILILVLVLLRRHHKLPSNQVASVSYAVVDTGNSEANDHTYEDPTVTFKDTTGKPKEVSDGYSYITLGIDAAAAMATGHGEYASVQQLRRWEVPKGNVRLDQTLGSGHFGLVVKGFLKSEQATQVVAVKMLKGNADKQQKKEFLDELELMKTMVPHPNIVGLIACCTKSDKPFIIVEYCSLGNLRDYLLSSRGSVIYANLAANSLTLTCSDLLSFAWQCARGMSYLANHKLVHRDLAARNVLMGDGQVCKISDFGLARDVYRTKQYLKMGKAPLPLRWMAIESIFEGVTTTKSDVWSFGVLLWEIVTLGAIPYPAMSKDEVIEQLRIGYRMTKPSFCSDELYAIMWQCWQTDPESRPTFLELGKTLHRLKTAQKLAINLGDYDRSYINATEADQ</sequence>
<dbReference type="InterPro" id="IPR003599">
    <property type="entry name" value="Ig_sub"/>
</dbReference>
<proteinExistence type="inferred from homology"/>
<keyword evidence="22" id="KW-1185">Reference proteome</keyword>
<dbReference type="InterPro" id="IPR050122">
    <property type="entry name" value="RTK"/>
</dbReference>
<evidence type="ECO:0000256" key="13">
    <source>
        <dbReference type="ARBA" id="ARBA00023319"/>
    </source>
</evidence>
<dbReference type="SMART" id="SM00060">
    <property type="entry name" value="FN3"/>
    <property type="match status" value="1"/>
</dbReference>
<dbReference type="EC" id="2.7.10.1" evidence="3"/>
<dbReference type="InterPro" id="IPR020635">
    <property type="entry name" value="Tyr_kinase_cat_dom"/>
</dbReference>
<dbReference type="InterPro" id="IPR036179">
    <property type="entry name" value="Ig-like_dom_sf"/>
</dbReference>
<evidence type="ECO:0000313" key="21">
    <source>
        <dbReference type="EMBL" id="KAK2566805.1"/>
    </source>
</evidence>
<dbReference type="SMART" id="SM00409">
    <property type="entry name" value="IG"/>
    <property type="match status" value="4"/>
</dbReference>
<keyword evidence="15" id="KW-0067">ATP-binding</keyword>
<dbReference type="PROSITE" id="PS50011">
    <property type="entry name" value="PROTEIN_KINASE_DOM"/>
    <property type="match status" value="1"/>
</dbReference>
<dbReference type="InterPro" id="IPR011009">
    <property type="entry name" value="Kinase-like_dom_sf"/>
</dbReference>
<evidence type="ECO:0000259" key="20">
    <source>
        <dbReference type="PROSITE" id="PS50853"/>
    </source>
</evidence>
<dbReference type="PROSITE" id="PS00107">
    <property type="entry name" value="PROTEIN_KINASE_ATP"/>
    <property type="match status" value="1"/>
</dbReference>
<feature type="domain" description="Ig-like" evidence="19">
    <location>
        <begin position="51"/>
        <end position="141"/>
    </location>
</feature>
<dbReference type="Proteomes" id="UP001249851">
    <property type="component" value="Unassembled WGS sequence"/>
</dbReference>
<organism evidence="21 22">
    <name type="scientific">Acropora cervicornis</name>
    <name type="common">Staghorn coral</name>
    <dbReference type="NCBI Taxonomy" id="6130"/>
    <lineage>
        <taxon>Eukaryota</taxon>
        <taxon>Metazoa</taxon>
        <taxon>Cnidaria</taxon>
        <taxon>Anthozoa</taxon>
        <taxon>Hexacorallia</taxon>
        <taxon>Scleractinia</taxon>
        <taxon>Astrocoeniina</taxon>
        <taxon>Acroporidae</taxon>
        <taxon>Acropora</taxon>
    </lineage>
</organism>
<evidence type="ECO:0000256" key="17">
    <source>
        <dbReference type="SAM" id="SignalP"/>
    </source>
</evidence>
<keyword evidence="7 21" id="KW-0418">Kinase</keyword>
<feature type="signal peptide" evidence="17">
    <location>
        <begin position="1"/>
        <end position="24"/>
    </location>
</feature>
<dbReference type="GO" id="GO:0005524">
    <property type="term" value="F:ATP binding"/>
    <property type="evidence" value="ECO:0007669"/>
    <property type="project" value="UniProtKB-UniRule"/>
</dbReference>
<dbReference type="Gene3D" id="3.30.200.20">
    <property type="entry name" value="Phosphorylase Kinase, domain 1"/>
    <property type="match status" value="1"/>
</dbReference>
<keyword evidence="5 16" id="KW-0812">Transmembrane</keyword>
<evidence type="ECO:0000256" key="8">
    <source>
        <dbReference type="ARBA" id="ARBA00022989"/>
    </source>
</evidence>
<keyword evidence="6" id="KW-0677">Repeat</keyword>
<dbReference type="Pfam" id="PF07679">
    <property type="entry name" value="I-set"/>
    <property type="match status" value="3"/>
</dbReference>
<dbReference type="InterPro" id="IPR001245">
    <property type="entry name" value="Ser-Thr/Tyr_kinase_cat_dom"/>
</dbReference>
<dbReference type="GO" id="GO:0004714">
    <property type="term" value="F:transmembrane receptor protein tyrosine kinase activity"/>
    <property type="evidence" value="ECO:0007669"/>
    <property type="project" value="UniProtKB-EC"/>
</dbReference>
<evidence type="ECO:0000256" key="3">
    <source>
        <dbReference type="ARBA" id="ARBA00011902"/>
    </source>
</evidence>
<feature type="domain" description="Ig-like" evidence="19">
    <location>
        <begin position="349"/>
        <end position="436"/>
    </location>
</feature>
<dbReference type="AlphaFoldDB" id="A0AAD9QSY5"/>
<keyword evidence="11 21" id="KW-0675">Receptor</keyword>
<dbReference type="Gene3D" id="1.10.510.10">
    <property type="entry name" value="Transferase(Phosphotransferase) domain 1"/>
    <property type="match status" value="1"/>
</dbReference>
<feature type="transmembrane region" description="Helical" evidence="16">
    <location>
        <begin position="548"/>
        <end position="571"/>
    </location>
</feature>
<comment type="subcellular location">
    <subcellularLocation>
        <location evidence="1">Membrane</location>
        <topology evidence="1">Single-pass membrane protein</topology>
    </subcellularLocation>
</comment>
<dbReference type="PROSITE" id="PS00109">
    <property type="entry name" value="PROTEIN_KINASE_TYR"/>
    <property type="match status" value="1"/>
</dbReference>
<evidence type="ECO:0000256" key="14">
    <source>
        <dbReference type="ARBA" id="ARBA00051243"/>
    </source>
</evidence>
<dbReference type="PANTHER" id="PTHR24416">
    <property type="entry name" value="TYROSINE-PROTEIN KINASE RECEPTOR"/>
    <property type="match status" value="1"/>
</dbReference>
<evidence type="ECO:0000256" key="10">
    <source>
        <dbReference type="ARBA" id="ARBA00023157"/>
    </source>
</evidence>
<dbReference type="CDD" id="cd00063">
    <property type="entry name" value="FN3"/>
    <property type="match status" value="1"/>
</dbReference>
<evidence type="ECO:0000259" key="19">
    <source>
        <dbReference type="PROSITE" id="PS50835"/>
    </source>
</evidence>
<gene>
    <name evidence="21" type="ORF">P5673_009486</name>
</gene>
<evidence type="ECO:0000256" key="6">
    <source>
        <dbReference type="ARBA" id="ARBA00022737"/>
    </source>
</evidence>
<name>A0AAD9QSY5_ACRCE</name>
<dbReference type="InterPro" id="IPR008266">
    <property type="entry name" value="Tyr_kinase_AS"/>
</dbReference>
<dbReference type="InterPro" id="IPR007110">
    <property type="entry name" value="Ig-like_dom"/>
</dbReference>
<feature type="domain" description="Protein kinase" evidence="18">
    <location>
        <begin position="659"/>
        <end position="931"/>
    </location>
</feature>
<comment type="caution">
    <text evidence="21">The sequence shown here is derived from an EMBL/GenBank/DDBJ whole genome shotgun (WGS) entry which is preliminary data.</text>
</comment>
<dbReference type="InterPro" id="IPR003598">
    <property type="entry name" value="Ig_sub2"/>
</dbReference>
<evidence type="ECO:0000256" key="16">
    <source>
        <dbReference type="SAM" id="Phobius"/>
    </source>
</evidence>
<dbReference type="CDD" id="cd00192">
    <property type="entry name" value="PTKc"/>
    <property type="match status" value="1"/>
</dbReference>
<dbReference type="GO" id="GO:0007169">
    <property type="term" value="P:cell surface receptor protein tyrosine kinase signaling pathway"/>
    <property type="evidence" value="ECO:0007669"/>
    <property type="project" value="TreeGrafter"/>
</dbReference>
<accession>A0AAD9QSY5</accession>
<dbReference type="SMART" id="SM00219">
    <property type="entry name" value="TyrKc"/>
    <property type="match status" value="1"/>
</dbReference>
<comment type="similarity">
    <text evidence="2">Belongs to the protein kinase superfamily. CAMK Ser/Thr protein kinase family.</text>
</comment>
<keyword evidence="10" id="KW-1015">Disulfide bond</keyword>
<dbReference type="GO" id="GO:0005886">
    <property type="term" value="C:plasma membrane"/>
    <property type="evidence" value="ECO:0007669"/>
    <property type="project" value="TreeGrafter"/>
</dbReference>
<protein>
    <recommendedName>
        <fullName evidence="3">receptor protein-tyrosine kinase</fullName>
        <ecNumber evidence="3">2.7.10.1</ecNumber>
    </recommendedName>
</protein>
<evidence type="ECO:0000256" key="9">
    <source>
        <dbReference type="ARBA" id="ARBA00023136"/>
    </source>
</evidence>
<feature type="chain" id="PRO_5042087994" description="receptor protein-tyrosine kinase" evidence="17">
    <location>
        <begin position="25"/>
        <end position="955"/>
    </location>
</feature>
<keyword evidence="9 16" id="KW-0472">Membrane</keyword>
<evidence type="ECO:0000256" key="12">
    <source>
        <dbReference type="ARBA" id="ARBA00023180"/>
    </source>
</evidence>
<evidence type="ECO:0000256" key="15">
    <source>
        <dbReference type="PROSITE-ProRule" id="PRU10141"/>
    </source>
</evidence>
<keyword evidence="13" id="KW-0393">Immunoglobulin domain</keyword>
<keyword evidence="12" id="KW-0325">Glycoprotein</keyword>
<comment type="catalytic activity">
    <reaction evidence="14">
        <text>L-tyrosyl-[protein] + ATP = O-phospho-L-tyrosyl-[protein] + ADP + H(+)</text>
        <dbReference type="Rhea" id="RHEA:10596"/>
        <dbReference type="Rhea" id="RHEA-COMP:10136"/>
        <dbReference type="Rhea" id="RHEA-COMP:20101"/>
        <dbReference type="ChEBI" id="CHEBI:15378"/>
        <dbReference type="ChEBI" id="CHEBI:30616"/>
        <dbReference type="ChEBI" id="CHEBI:46858"/>
        <dbReference type="ChEBI" id="CHEBI:61978"/>
        <dbReference type="ChEBI" id="CHEBI:456216"/>
        <dbReference type="EC" id="2.7.10.1"/>
    </reaction>
</comment>
<feature type="domain" description="Ig-like" evidence="19">
    <location>
        <begin position="148"/>
        <end position="231"/>
    </location>
</feature>
<dbReference type="InterPro" id="IPR013098">
    <property type="entry name" value="Ig_I-set"/>
</dbReference>
<dbReference type="PROSITE" id="PS50835">
    <property type="entry name" value="IG_LIKE"/>
    <property type="match status" value="4"/>
</dbReference>
<dbReference type="InterPro" id="IPR003961">
    <property type="entry name" value="FN3_dom"/>
</dbReference>
<feature type="domain" description="Fibronectin type-III" evidence="20">
    <location>
        <begin position="445"/>
        <end position="538"/>
    </location>
</feature>
<dbReference type="Gene3D" id="2.60.40.10">
    <property type="entry name" value="Immunoglobulins"/>
    <property type="match status" value="5"/>
</dbReference>
<evidence type="ECO:0000256" key="1">
    <source>
        <dbReference type="ARBA" id="ARBA00004167"/>
    </source>
</evidence>
<dbReference type="InterPro" id="IPR013783">
    <property type="entry name" value="Ig-like_fold"/>
</dbReference>
<dbReference type="GO" id="GO:0043235">
    <property type="term" value="C:receptor complex"/>
    <property type="evidence" value="ECO:0007669"/>
    <property type="project" value="TreeGrafter"/>
</dbReference>
<feature type="domain" description="Ig-like" evidence="19">
    <location>
        <begin position="236"/>
        <end position="329"/>
    </location>
</feature>
<dbReference type="Pfam" id="PF13927">
    <property type="entry name" value="Ig_3"/>
    <property type="match status" value="1"/>
</dbReference>
<evidence type="ECO:0000256" key="4">
    <source>
        <dbReference type="ARBA" id="ARBA00022679"/>
    </source>
</evidence>
<dbReference type="SUPFAM" id="SSF48726">
    <property type="entry name" value="Immunoglobulin"/>
    <property type="match status" value="4"/>
</dbReference>
<dbReference type="PRINTS" id="PR00109">
    <property type="entry name" value="TYRKINASE"/>
</dbReference>
<evidence type="ECO:0000256" key="5">
    <source>
        <dbReference type="ARBA" id="ARBA00022692"/>
    </source>
</evidence>
<dbReference type="Pfam" id="PF07714">
    <property type="entry name" value="PK_Tyr_Ser-Thr"/>
    <property type="match status" value="1"/>
</dbReference>
<dbReference type="PANTHER" id="PTHR24416:SF617">
    <property type="entry name" value="RET ONCOGENE, ISOFORM A"/>
    <property type="match status" value="1"/>
</dbReference>
<dbReference type="InterPro" id="IPR000719">
    <property type="entry name" value="Prot_kinase_dom"/>
</dbReference>
<evidence type="ECO:0000313" key="22">
    <source>
        <dbReference type="Proteomes" id="UP001249851"/>
    </source>
</evidence>
<keyword evidence="17" id="KW-0732">Signal</keyword>
<evidence type="ECO:0000256" key="11">
    <source>
        <dbReference type="ARBA" id="ARBA00023170"/>
    </source>
</evidence>
<keyword evidence="8 16" id="KW-1133">Transmembrane helix</keyword>
<dbReference type="SUPFAM" id="SSF49265">
    <property type="entry name" value="Fibronectin type III"/>
    <property type="match status" value="1"/>
</dbReference>
<keyword evidence="4" id="KW-0808">Transferase</keyword>
<dbReference type="InterPro" id="IPR036116">
    <property type="entry name" value="FN3_sf"/>
</dbReference>
<dbReference type="SMART" id="SM00408">
    <property type="entry name" value="IGc2"/>
    <property type="match status" value="4"/>
</dbReference>
<dbReference type="PROSITE" id="PS50853">
    <property type="entry name" value="FN3"/>
    <property type="match status" value="1"/>
</dbReference>
<evidence type="ECO:0000256" key="2">
    <source>
        <dbReference type="ARBA" id="ARBA00006692"/>
    </source>
</evidence>
<reference evidence="21" key="2">
    <citation type="journal article" date="2023" name="Science">
        <title>Genomic signatures of disease resistance in endangered staghorn corals.</title>
        <authorList>
            <person name="Vollmer S.V."/>
            <person name="Selwyn J.D."/>
            <person name="Despard B.A."/>
            <person name="Roesel C.L."/>
        </authorList>
    </citation>
    <scope>NUCLEOTIDE SEQUENCE</scope>
    <source>
        <strain evidence="21">K2</strain>
    </source>
</reference>
<dbReference type="InterPro" id="IPR017441">
    <property type="entry name" value="Protein_kinase_ATP_BS"/>
</dbReference>
<dbReference type="FunFam" id="1.10.510.10:FF:000462">
    <property type="entry name" value="Receptor tyrosine kinase"/>
    <property type="match status" value="1"/>
</dbReference>